<reference evidence="3 4" key="1">
    <citation type="submission" date="2016-03" db="EMBL/GenBank/DDBJ databases">
        <title>Complete genome sequence of Shewanella psychrophila WP2, a deep sea bacterium isolated from west Pacific sediment.</title>
        <authorList>
            <person name="Xu G."/>
            <person name="Jian H."/>
        </authorList>
    </citation>
    <scope>NUCLEOTIDE SEQUENCE [LARGE SCALE GENOMIC DNA]</scope>
    <source>
        <strain evidence="3 4">WP2</strain>
    </source>
</reference>
<dbReference type="EMBL" id="CP014782">
    <property type="protein sequence ID" value="AQS38823.1"/>
    <property type="molecule type" value="Genomic_DNA"/>
</dbReference>
<proteinExistence type="predicted"/>
<dbReference type="KEGG" id="spsw:Sps_03705"/>
<feature type="signal peptide" evidence="1">
    <location>
        <begin position="1"/>
        <end position="19"/>
    </location>
</feature>
<organism evidence="3 4">
    <name type="scientific">Shewanella psychrophila</name>
    <dbReference type="NCBI Taxonomy" id="225848"/>
    <lineage>
        <taxon>Bacteria</taxon>
        <taxon>Pseudomonadati</taxon>
        <taxon>Pseudomonadota</taxon>
        <taxon>Gammaproteobacteria</taxon>
        <taxon>Alteromonadales</taxon>
        <taxon>Shewanellaceae</taxon>
        <taxon>Shewanella</taxon>
    </lineage>
</organism>
<name>A0A1S6HTF8_9GAMM</name>
<feature type="chain" id="PRO_5013181808" description="Spermatogenesis-associated protein 20-like TRX domain-containing protein" evidence="1">
    <location>
        <begin position="20"/>
        <end position="825"/>
    </location>
</feature>
<dbReference type="SUPFAM" id="SSF48208">
    <property type="entry name" value="Six-hairpin glycosidases"/>
    <property type="match status" value="1"/>
</dbReference>
<dbReference type="STRING" id="225848.Sps_03705"/>
<dbReference type="InterPro" id="IPR012341">
    <property type="entry name" value="6hp_glycosidase-like_sf"/>
</dbReference>
<dbReference type="SUPFAM" id="SSF52833">
    <property type="entry name" value="Thioredoxin-like"/>
    <property type="match status" value="1"/>
</dbReference>
<dbReference type="AlphaFoldDB" id="A0A1S6HTF8"/>
<dbReference type="InterPro" id="IPR004879">
    <property type="entry name" value="Ssp411-like_TRX"/>
</dbReference>
<keyword evidence="4" id="KW-1185">Reference proteome</keyword>
<dbReference type="Gene3D" id="3.40.30.10">
    <property type="entry name" value="Glutaredoxin"/>
    <property type="match status" value="1"/>
</dbReference>
<evidence type="ECO:0000313" key="4">
    <source>
        <dbReference type="Proteomes" id="UP000189545"/>
    </source>
</evidence>
<evidence type="ECO:0000259" key="2">
    <source>
        <dbReference type="Pfam" id="PF03190"/>
    </source>
</evidence>
<dbReference type="InterPro" id="IPR024705">
    <property type="entry name" value="Ssp411"/>
</dbReference>
<dbReference type="OrthoDB" id="9762614at2"/>
<dbReference type="Pfam" id="PF03190">
    <property type="entry name" value="Thioredox_DsbH"/>
    <property type="match status" value="1"/>
</dbReference>
<dbReference type="InterPro" id="IPR008928">
    <property type="entry name" value="6-hairpin_glycosidase_sf"/>
</dbReference>
<protein>
    <recommendedName>
        <fullName evidence="2">Spermatogenesis-associated protein 20-like TRX domain-containing protein</fullName>
    </recommendedName>
</protein>
<feature type="domain" description="Spermatogenesis-associated protein 20-like TRX" evidence="2">
    <location>
        <begin position="64"/>
        <end position="216"/>
    </location>
</feature>
<dbReference type="Proteomes" id="UP000189545">
    <property type="component" value="Chromosome"/>
</dbReference>
<dbReference type="PANTHER" id="PTHR42899:SF1">
    <property type="entry name" value="SPERMATOGENESIS-ASSOCIATED PROTEIN 20"/>
    <property type="match status" value="1"/>
</dbReference>
<evidence type="ECO:0000313" key="3">
    <source>
        <dbReference type="EMBL" id="AQS38823.1"/>
    </source>
</evidence>
<gene>
    <name evidence="3" type="ORF">Sps_03705</name>
</gene>
<evidence type="ECO:0000256" key="1">
    <source>
        <dbReference type="SAM" id="SignalP"/>
    </source>
</evidence>
<dbReference type="GO" id="GO:0005975">
    <property type="term" value="P:carbohydrate metabolic process"/>
    <property type="evidence" value="ECO:0007669"/>
    <property type="project" value="InterPro"/>
</dbReference>
<dbReference type="Gene3D" id="1.50.10.10">
    <property type="match status" value="1"/>
</dbReference>
<accession>A0A1S6HTF8</accession>
<sequence length="825" mass="94216">MHTRLLLLSFIFFISTSQASLQPASANNAGSFNDELLAVFKARKPWLVNRKIVSSHIFTPKYINNLINSDSPYLLSHSLQPVDWIEWQPSFESDFKSGDKLVFVSIGYSTCHWCHVMAEESFANTDIADILNQSYISIKVDREQWPLVDERFKSALELLKGEAGWPLNVILTPEGKIVWIDSYLNKDKFTKVIQGLAKRWQKQPKAIFSLASRIEATVNPDPLPTSNPETNPLSKSDWRKLLPKQHQSVYQALLNEQRPGEPRFFREIWQLGLLDEYLRTGNEAYLKAVENQLSEILLSPVFDAIDGSFHRYTVDSEWKTPHFEKMLYTQANMITLLAKAYGITGKQHYRIAMEQTIDWVELWLKNDSGYSSAVSAISEGQEGKYYHFSETPLDSGTVNVAGFKVVNRFTHDIQNENVQNYLISLDSLDSDWRELTSYQELKKYRKQKVKPELDEKVIVSWNSRYAIALLDAFEVTDKAEYLENSISLLESLWQAAKLDGELYRIVFLGRASIPPQMEDYALFAKAQFRLAFYQPWQTEKDDESKRKFYAQSDGNRVVESVGESIDESETSIMTTSALHDSSAATRGNWLLEQMMIHFDENGEHDGKSLYAKITNLNTDGEQSSVYTSVYEALALGELYSQSPVYKKLIGRFTKNHSHLPIEMFKHYSFVSSVADSLSPARLNHAIFAKGHGRIKAFYSEPNLNSKPNEVSHGGVIKVTFTMENGWHVNANSVSKSRFIPTTVKLDRDVADSQTDTDIRYPEPRIRKLGFSDSKLALYEGRFEIFLEGGVIQEGELQKELKSIDIRIQACSDQLCLLPETIKLNL</sequence>
<dbReference type="InterPro" id="IPR036249">
    <property type="entry name" value="Thioredoxin-like_sf"/>
</dbReference>
<dbReference type="PANTHER" id="PTHR42899">
    <property type="entry name" value="SPERMATOGENESIS-ASSOCIATED PROTEIN 20"/>
    <property type="match status" value="1"/>
</dbReference>
<keyword evidence="1" id="KW-0732">Signal</keyword>